<dbReference type="RefSeq" id="WP_011254867.1">
    <property type="nucleotide sequence ID" value="NC_006823.1"/>
</dbReference>
<dbReference type="KEGG" id="eba:p1D4"/>
<dbReference type="EMBL" id="CR555307">
    <property type="protein sequence ID" value="CAI10310.1"/>
    <property type="molecule type" value="Genomic_DNA"/>
</dbReference>
<evidence type="ECO:0000313" key="2">
    <source>
        <dbReference type="Proteomes" id="UP000006552"/>
    </source>
</evidence>
<accession>Q5NXA4</accession>
<organism evidence="1 2">
    <name type="scientific">Aromatoleum aromaticum (strain DSM 19018 / LMG 30748 / EbN1)</name>
    <name type="common">Azoarcus sp. (strain EbN1)</name>
    <dbReference type="NCBI Taxonomy" id="76114"/>
    <lineage>
        <taxon>Bacteria</taxon>
        <taxon>Pseudomonadati</taxon>
        <taxon>Pseudomonadota</taxon>
        <taxon>Betaproteobacteria</taxon>
        <taxon>Rhodocyclales</taxon>
        <taxon>Rhodocyclaceae</taxon>
        <taxon>Aromatoleum</taxon>
    </lineage>
</organism>
<evidence type="ECO:0000313" key="1">
    <source>
        <dbReference type="EMBL" id="CAI10310.1"/>
    </source>
</evidence>
<dbReference type="HOGENOM" id="CLU_2679664_0_0_4"/>
<protein>
    <submittedName>
        <fullName evidence="1">Uncharacterized protein</fullName>
    </submittedName>
</protein>
<dbReference type="AlphaFoldDB" id="Q5NXA4"/>
<geneLocation type="plasmid" evidence="2">
    <name>pAzo1</name>
</geneLocation>
<sequence>MDVGKEVLAGVFVELVQEGRWLVRSSLKSSKAPERVGEVMGRPGKYVAFTMKGQRVCVSKTLKGAALKITEKEL</sequence>
<proteinExistence type="predicted"/>
<keyword evidence="2" id="KW-1185">Reference proteome</keyword>
<dbReference type="Proteomes" id="UP000006552">
    <property type="component" value="Plasmid 1"/>
</dbReference>
<keyword evidence="1" id="KW-0614">Plasmid</keyword>
<name>Q5NXA4_AROAE</name>
<reference evidence="1 2" key="1">
    <citation type="journal article" date="2005" name="Arch. Microbiol.">
        <title>The genome sequence of an anaerobic aromatic-degrading denitrifying bacterium, strain EbN1.</title>
        <authorList>
            <person name="Rabus R."/>
            <person name="Kube M."/>
            <person name="Heider J."/>
            <person name="Beck A."/>
            <person name="Heitmann K."/>
            <person name="Widdel F."/>
            <person name="Reinhardt R."/>
        </authorList>
    </citation>
    <scope>NUCLEOTIDE SEQUENCE [LARGE SCALE GENOMIC DNA]</scope>
    <source>
        <strain evidence="1 2">EbN1</strain>
        <plasmid evidence="2">Plasmid pAzo1</plasmid>
    </source>
</reference>
<gene>
    <name evidence="1" type="ORF">p1D4</name>
</gene>